<feature type="domain" description="SAM" evidence="3">
    <location>
        <begin position="254"/>
        <end position="315"/>
    </location>
</feature>
<dbReference type="GO" id="GO:1900029">
    <property type="term" value="P:positive regulation of ruffle assembly"/>
    <property type="evidence" value="ECO:0007669"/>
    <property type="project" value="TreeGrafter"/>
</dbReference>
<dbReference type="GO" id="GO:0003779">
    <property type="term" value="F:actin binding"/>
    <property type="evidence" value="ECO:0007669"/>
    <property type="project" value="TreeGrafter"/>
</dbReference>
<dbReference type="GO" id="GO:0032587">
    <property type="term" value="C:ruffle membrane"/>
    <property type="evidence" value="ECO:0007669"/>
    <property type="project" value="TreeGrafter"/>
</dbReference>
<dbReference type="HOGENOM" id="CLU_014510_2_0_1"/>
<dbReference type="EMBL" id="AAPE02051966">
    <property type="status" value="NOT_ANNOTATED_CDS"/>
    <property type="molecule type" value="Genomic_DNA"/>
</dbReference>
<keyword evidence="1" id="KW-0175">Coiled coil</keyword>
<dbReference type="Gene3D" id="1.10.150.50">
    <property type="entry name" value="Transcription Factor, Ets-1"/>
    <property type="match status" value="1"/>
</dbReference>
<proteinExistence type="predicted"/>
<dbReference type="Pfam" id="PF18016">
    <property type="entry name" value="SAM_3"/>
    <property type="match status" value="1"/>
</dbReference>
<name>G1Q132_MYOLU</name>
<keyword evidence="5" id="KW-1185">Reference proteome</keyword>
<dbReference type="PANTHER" id="PTHR12287">
    <property type="entry name" value="EPIDERMAL GROWTH FACTOR RECEPTOR KINASE SUBSTRATE EPS8-RELATED PROTEIN"/>
    <property type="match status" value="1"/>
</dbReference>
<feature type="region of interest" description="Disordered" evidence="2">
    <location>
        <begin position="140"/>
        <end position="214"/>
    </location>
</feature>
<sequence>MELPPEEGPPYIPEFYSGWEPPAADPQGRPWEDPVEKQLQHERRRRQAAPMTQQGQDWEVWEGDTSPHPATLSCPYFPQQSAPQIAVNGFERLDPESPKGWEKSLSFPRIWDAPCSGPHQDRALGVGRKRLGIKHLGCEEELRSGPWNLGDPEKRAGTARWELPAPHRGRRGPEDPPSPLHRENSTPPPPPTSAPAPAPAPARPHWDSCDSLNHLDPGDKEKFCQMLSVNEELQARLAQGRSGPSRTATGPRAPEPQLHPRSDASEVRAWLQAKGFSAGTVDALGVLTGAQIFSLQKEEFRAVSPEEGARVYSQVTVQRALLEDKENVSELEAVMEKQKKKVEGEMETEVI</sequence>
<feature type="compositionally biased region" description="Pro residues" evidence="2">
    <location>
        <begin position="1"/>
        <end position="12"/>
    </location>
</feature>
<dbReference type="STRING" id="59463.ENSMLUP00000017415"/>
<dbReference type="InterPro" id="IPR013761">
    <property type="entry name" value="SAM/pointed_sf"/>
</dbReference>
<feature type="compositionally biased region" description="Pro residues" evidence="2">
    <location>
        <begin position="186"/>
        <end position="202"/>
    </location>
</feature>
<feature type="coiled-coil region" evidence="1">
    <location>
        <begin position="321"/>
        <end position="348"/>
    </location>
</feature>
<protein>
    <recommendedName>
        <fullName evidence="3">SAM domain-containing protein</fullName>
    </recommendedName>
</protein>
<dbReference type="Proteomes" id="UP000001074">
    <property type="component" value="Unassembled WGS sequence"/>
</dbReference>
<dbReference type="EMBL" id="AAPE02051967">
    <property type="status" value="NOT_ANNOTATED_CDS"/>
    <property type="molecule type" value="Genomic_DNA"/>
</dbReference>
<evidence type="ECO:0000259" key="3">
    <source>
        <dbReference type="Pfam" id="PF18016"/>
    </source>
</evidence>
<feature type="compositionally biased region" description="Basic and acidic residues" evidence="2">
    <location>
        <begin position="30"/>
        <end position="41"/>
    </location>
</feature>
<evidence type="ECO:0000256" key="1">
    <source>
        <dbReference type="SAM" id="Coils"/>
    </source>
</evidence>
<dbReference type="GO" id="GO:0031982">
    <property type="term" value="C:vesicle"/>
    <property type="evidence" value="ECO:0007669"/>
    <property type="project" value="TreeGrafter"/>
</dbReference>
<dbReference type="InParanoid" id="G1Q132"/>
<dbReference type="InterPro" id="IPR041418">
    <property type="entry name" value="SAM_3"/>
</dbReference>
<feature type="region of interest" description="Disordered" evidence="2">
    <location>
        <begin position="237"/>
        <end position="262"/>
    </location>
</feature>
<organism evidence="4 5">
    <name type="scientific">Myotis lucifugus</name>
    <name type="common">Little brown bat</name>
    <dbReference type="NCBI Taxonomy" id="59463"/>
    <lineage>
        <taxon>Eukaryota</taxon>
        <taxon>Metazoa</taxon>
        <taxon>Chordata</taxon>
        <taxon>Craniata</taxon>
        <taxon>Vertebrata</taxon>
        <taxon>Euteleostomi</taxon>
        <taxon>Mammalia</taxon>
        <taxon>Eutheria</taxon>
        <taxon>Laurasiatheria</taxon>
        <taxon>Chiroptera</taxon>
        <taxon>Yangochiroptera</taxon>
        <taxon>Vespertilionidae</taxon>
        <taxon>Myotis</taxon>
    </lineage>
</organism>
<reference evidence="4 5" key="1">
    <citation type="journal article" date="2011" name="Nature">
        <title>A high-resolution map of human evolutionary constraint using 29 mammals.</title>
        <authorList>
            <person name="Lindblad-Toh K."/>
            <person name="Garber M."/>
            <person name="Zuk O."/>
            <person name="Lin M.F."/>
            <person name="Parker B.J."/>
            <person name="Washietl S."/>
            <person name="Kheradpour P."/>
            <person name="Ernst J."/>
            <person name="Jordan G."/>
            <person name="Mauceli E."/>
            <person name="Ward L.D."/>
            <person name="Lowe C.B."/>
            <person name="Holloway A.K."/>
            <person name="Clamp M."/>
            <person name="Gnerre S."/>
            <person name="Alfoldi J."/>
            <person name="Beal K."/>
            <person name="Chang J."/>
            <person name="Clawson H."/>
            <person name="Cuff J."/>
            <person name="Di Palma F."/>
            <person name="Fitzgerald S."/>
            <person name="Flicek P."/>
            <person name="Guttman M."/>
            <person name="Hubisz M.J."/>
            <person name="Jaffe D.B."/>
            <person name="Jungreis I."/>
            <person name="Kent W.J."/>
            <person name="Kostka D."/>
            <person name="Lara M."/>
            <person name="Martins A.L."/>
            <person name="Massingham T."/>
            <person name="Moltke I."/>
            <person name="Raney B.J."/>
            <person name="Rasmussen M.D."/>
            <person name="Robinson J."/>
            <person name="Stark A."/>
            <person name="Vilella A.J."/>
            <person name="Wen J."/>
            <person name="Xie X."/>
            <person name="Zody M.C."/>
            <person name="Baldwin J."/>
            <person name="Bloom T."/>
            <person name="Chin C.W."/>
            <person name="Heiman D."/>
            <person name="Nicol R."/>
            <person name="Nusbaum C."/>
            <person name="Young S."/>
            <person name="Wilkinson J."/>
            <person name="Worley K.C."/>
            <person name="Kovar C.L."/>
            <person name="Muzny D.M."/>
            <person name="Gibbs R.A."/>
            <person name="Cree A."/>
            <person name="Dihn H.H."/>
            <person name="Fowler G."/>
            <person name="Jhangiani S."/>
            <person name="Joshi V."/>
            <person name="Lee S."/>
            <person name="Lewis L.R."/>
            <person name="Nazareth L.V."/>
            <person name="Okwuonu G."/>
            <person name="Santibanez J."/>
            <person name="Warren W.C."/>
            <person name="Mardis E.R."/>
            <person name="Weinstock G.M."/>
            <person name="Wilson R.K."/>
            <person name="Delehaunty K."/>
            <person name="Dooling D."/>
            <person name="Fronik C."/>
            <person name="Fulton L."/>
            <person name="Fulton B."/>
            <person name="Graves T."/>
            <person name="Minx P."/>
            <person name="Sodergren E."/>
            <person name="Birney E."/>
            <person name="Margulies E.H."/>
            <person name="Herrero J."/>
            <person name="Green E.D."/>
            <person name="Haussler D."/>
            <person name="Siepel A."/>
            <person name="Goldman N."/>
            <person name="Pollard K.S."/>
            <person name="Pedersen J.S."/>
            <person name="Lander E.S."/>
            <person name="Kellis M."/>
        </authorList>
    </citation>
    <scope>NUCLEOTIDE SEQUENCE [LARGE SCALE GENOMIC DNA]</scope>
</reference>
<dbReference type="GO" id="GO:0007266">
    <property type="term" value="P:Rho protein signal transduction"/>
    <property type="evidence" value="ECO:0007669"/>
    <property type="project" value="TreeGrafter"/>
</dbReference>
<accession>G1Q132</accession>
<dbReference type="CDD" id="cd09540">
    <property type="entry name" value="SAM_EPS8-like"/>
    <property type="match status" value="1"/>
</dbReference>
<reference evidence="4" key="2">
    <citation type="submission" date="2025-08" db="UniProtKB">
        <authorList>
            <consortium name="Ensembl"/>
        </authorList>
    </citation>
    <scope>IDENTIFICATION</scope>
</reference>
<evidence type="ECO:0000313" key="5">
    <source>
        <dbReference type="Proteomes" id="UP000001074"/>
    </source>
</evidence>
<dbReference type="GeneTree" id="ENSGT00940000158125"/>
<evidence type="ECO:0000313" key="4">
    <source>
        <dbReference type="Ensembl" id="ENSMLUP00000017415.1"/>
    </source>
</evidence>
<evidence type="ECO:0000256" key="2">
    <source>
        <dbReference type="SAM" id="MobiDB-lite"/>
    </source>
</evidence>
<dbReference type="InterPro" id="IPR039801">
    <property type="entry name" value="EPS8-like"/>
</dbReference>
<dbReference type="PANTHER" id="PTHR12287:SF19">
    <property type="entry name" value="EPIDERMAL GROWTH FACTOR RECEPTOR KINASE SUBSTRATE 8-LIKE PROTEIN 1"/>
    <property type="match status" value="1"/>
</dbReference>
<dbReference type="GO" id="GO:0035023">
    <property type="term" value="P:regulation of Rho protein signal transduction"/>
    <property type="evidence" value="ECO:0007669"/>
    <property type="project" value="TreeGrafter"/>
</dbReference>
<feature type="region of interest" description="Disordered" evidence="2">
    <location>
        <begin position="1"/>
        <end position="77"/>
    </location>
</feature>
<dbReference type="AlphaFoldDB" id="G1Q132"/>
<dbReference type="Ensembl" id="ENSMLUT00000028426.1">
    <property type="protein sequence ID" value="ENSMLUP00000017415.1"/>
    <property type="gene ID" value="ENSMLUG00000014618.2"/>
</dbReference>
<dbReference type="eggNOG" id="KOG3557">
    <property type="taxonomic scope" value="Eukaryota"/>
</dbReference>
<reference evidence="4" key="3">
    <citation type="submission" date="2025-09" db="UniProtKB">
        <authorList>
            <consortium name="Ensembl"/>
        </authorList>
    </citation>
    <scope>IDENTIFICATION</scope>
</reference>
<dbReference type="GO" id="GO:0005737">
    <property type="term" value="C:cytoplasm"/>
    <property type="evidence" value="ECO:0007669"/>
    <property type="project" value="UniProtKB-SubCell"/>
</dbReference>